<keyword evidence="10" id="KW-0460">Magnesium</keyword>
<dbReference type="GO" id="GO:0006400">
    <property type="term" value="P:tRNA modification"/>
    <property type="evidence" value="ECO:0007669"/>
    <property type="project" value="TreeGrafter"/>
</dbReference>
<comment type="similarity">
    <text evidence="3 14">Belongs to the IPP transferase family.</text>
</comment>
<protein>
    <recommendedName>
        <fullName evidence="5 12">tRNA dimethylallyltransferase</fullName>
        <ecNumber evidence="4 12">2.5.1.75</ecNumber>
    </recommendedName>
</protein>
<dbReference type="GO" id="GO:0005524">
    <property type="term" value="F:ATP binding"/>
    <property type="evidence" value="ECO:0007669"/>
    <property type="project" value="UniProtKB-KW"/>
</dbReference>
<evidence type="ECO:0000313" key="16">
    <source>
        <dbReference type="Proteomes" id="UP000391919"/>
    </source>
</evidence>
<dbReference type="PANTHER" id="PTHR11088:SF60">
    <property type="entry name" value="TRNA DIMETHYLALLYLTRANSFERASE"/>
    <property type="match status" value="1"/>
</dbReference>
<evidence type="ECO:0000256" key="10">
    <source>
        <dbReference type="ARBA" id="ARBA00022842"/>
    </source>
</evidence>
<dbReference type="InterPro" id="IPR039657">
    <property type="entry name" value="Dimethylallyltransferase"/>
</dbReference>
<comment type="cofactor">
    <cofactor evidence="1">
        <name>Mg(2+)</name>
        <dbReference type="ChEBI" id="CHEBI:18420"/>
    </cofactor>
</comment>
<gene>
    <name evidence="15" type="ORF">BpJC7_28990</name>
</gene>
<dbReference type="EC" id="2.5.1.75" evidence="4 12"/>
<keyword evidence="9 14" id="KW-0067">ATP-binding</keyword>
<reference evidence="15 16" key="1">
    <citation type="submission" date="2019-09" db="EMBL/GenBank/DDBJ databases">
        <title>Draft genome sequence of Bacillus sp. JC-7.</title>
        <authorList>
            <person name="Tanaka N."/>
            <person name="Shiwa Y."/>
            <person name="Fujita N."/>
            <person name="Tanasupawat S."/>
        </authorList>
    </citation>
    <scope>NUCLEOTIDE SEQUENCE [LARGE SCALE GENOMIC DNA]</scope>
    <source>
        <strain evidence="15 16">JC-7</strain>
    </source>
</reference>
<evidence type="ECO:0000256" key="12">
    <source>
        <dbReference type="RuleBase" id="RU003783"/>
    </source>
</evidence>
<dbReference type="NCBIfam" id="TIGR00174">
    <property type="entry name" value="miaA"/>
    <property type="match status" value="1"/>
</dbReference>
<name>A0A5J4J9W1_9BACI</name>
<evidence type="ECO:0000256" key="8">
    <source>
        <dbReference type="ARBA" id="ARBA00022741"/>
    </source>
</evidence>
<keyword evidence="8 14" id="KW-0547">Nucleotide-binding</keyword>
<organism evidence="15 16">
    <name type="scientific">Weizmannia acidilactici</name>
    <dbReference type="NCBI Taxonomy" id="2607726"/>
    <lineage>
        <taxon>Bacteria</taxon>
        <taxon>Bacillati</taxon>
        <taxon>Bacillota</taxon>
        <taxon>Bacilli</taxon>
        <taxon>Bacillales</taxon>
        <taxon>Bacillaceae</taxon>
        <taxon>Heyndrickxia</taxon>
    </lineage>
</organism>
<evidence type="ECO:0000256" key="13">
    <source>
        <dbReference type="RuleBase" id="RU003784"/>
    </source>
</evidence>
<evidence type="ECO:0000256" key="3">
    <source>
        <dbReference type="ARBA" id="ARBA00005842"/>
    </source>
</evidence>
<comment type="catalytic activity">
    <reaction evidence="11 12">
        <text>adenosine(37) in tRNA + dimethylallyl diphosphate = N(6)-dimethylallyladenosine(37) in tRNA + diphosphate</text>
        <dbReference type="Rhea" id="RHEA:26482"/>
        <dbReference type="Rhea" id="RHEA-COMP:10162"/>
        <dbReference type="Rhea" id="RHEA-COMP:10375"/>
        <dbReference type="ChEBI" id="CHEBI:33019"/>
        <dbReference type="ChEBI" id="CHEBI:57623"/>
        <dbReference type="ChEBI" id="CHEBI:74411"/>
        <dbReference type="ChEBI" id="CHEBI:74415"/>
        <dbReference type="EC" id="2.5.1.75"/>
    </reaction>
</comment>
<dbReference type="Proteomes" id="UP000391919">
    <property type="component" value="Unassembled WGS sequence"/>
</dbReference>
<dbReference type="AlphaFoldDB" id="A0A5J4J9W1"/>
<sequence>MPSFSNWCGEKFIEIASRGKLPMIVGGTGLYIQSVLYDYRFSDISGDAKYRRELELLAEREGAGVLYKMLEELDPETAGKIHPHNVRRVIWALEIYHFSGKMMHEYRKEQKEEMLYDAALVGLTLEREKLYARINQRVDKMIEQGLIAEVEKLLANICAVPSQSRRSATKSCMIILMGS</sequence>
<accession>A0A5J4J9W1</accession>
<dbReference type="InterPro" id="IPR027417">
    <property type="entry name" value="P-loop_NTPase"/>
</dbReference>
<dbReference type="Gene3D" id="3.40.50.300">
    <property type="entry name" value="P-loop containing nucleotide triphosphate hydrolases"/>
    <property type="match status" value="1"/>
</dbReference>
<evidence type="ECO:0000256" key="11">
    <source>
        <dbReference type="ARBA" id="ARBA00049563"/>
    </source>
</evidence>
<evidence type="ECO:0000313" key="15">
    <source>
        <dbReference type="EMBL" id="GER71596.1"/>
    </source>
</evidence>
<evidence type="ECO:0000256" key="2">
    <source>
        <dbReference type="ARBA" id="ARBA00003213"/>
    </source>
</evidence>
<dbReference type="GO" id="GO:0052381">
    <property type="term" value="F:tRNA dimethylallyltransferase activity"/>
    <property type="evidence" value="ECO:0007669"/>
    <property type="project" value="UniProtKB-EC"/>
</dbReference>
<keyword evidence="7 12" id="KW-0819">tRNA processing</keyword>
<dbReference type="Gene3D" id="1.10.20.140">
    <property type="match status" value="1"/>
</dbReference>
<evidence type="ECO:0000256" key="9">
    <source>
        <dbReference type="ARBA" id="ARBA00022840"/>
    </source>
</evidence>
<keyword evidence="6 14" id="KW-0808">Transferase</keyword>
<dbReference type="EMBL" id="BKZQ01000055">
    <property type="protein sequence ID" value="GER71596.1"/>
    <property type="molecule type" value="Genomic_DNA"/>
</dbReference>
<keyword evidence="16" id="KW-1185">Reference proteome</keyword>
<dbReference type="Pfam" id="PF01715">
    <property type="entry name" value="IPPT"/>
    <property type="match status" value="1"/>
</dbReference>
<comment type="caution">
    <text evidence="15">The sequence shown here is derived from an EMBL/GenBank/DDBJ whole genome shotgun (WGS) entry which is preliminary data.</text>
</comment>
<evidence type="ECO:0000256" key="5">
    <source>
        <dbReference type="ARBA" id="ARBA00017477"/>
    </source>
</evidence>
<proteinExistence type="inferred from homology"/>
<dbReference type="PANTHER" id="PTHR11088">
    <property type="entry name" value="TRNA DIMETHYLALLYLTRANSFERASE"/>
    <property type="match status" value="1"/>
</dbReference>
<evidence type="ECO:0000256" key="1">
    <source>
        <dbReference type="ARBA" id="ARBA00001946"/>
    </source>
</evidence>
<evidence type="ECO:0000256" key="7">
    <source>
        <dbReference type="ARBA" id="ARBA00022694"/>
    </source>
</evidence>
<comment type="function">
    <text evidence="2 13">Catalyzes the transfer of a dimethylallyl group onto the adenine at position 37 in tRNAs that read codons beginning with uridine, leading to the formation of N6-(dimethylallyl)adenosine (i(6)A).</text>
</comment>
<evidence type="ECO:0000256" key="14">
    <source>
        <dbReference type="RuleBase" id="RU003785"/>
    </source>
</evidence>
<evidence type="ECO:0000256" key="6">
    <source>
        <dbReference type="ARBA" id="ARBA00022679"/>
    </source>
</evidence>
<evidence type="ECO:0000256" key="4">
    <source>
        <dbReference type="ARBA" id="ARBA00012665"/>
    </source>
</evidence>
<dbReference type="InterPro" id="IPR018022">
    <property type="entry name" value="IPT"/>
</dbReference>